<evidence type="ECO:0000256" key="7">
    <source>
        <dbReference type="PROSITE-ProRule" id="PRU10141"/>
    </source>
</evidence>
<evidence type="ECO:0000256" key="9">
    <source>
        <dbReference type="SAM" id="MobiDB-lite"/>
    </source>
</evidence>
<evidence type="ECO:0000256" key="6">
    <source>
        <dbReference type="ARBA" id="ARBA00022840"/>
    </source>
</evidence>
<feature type="region of interest" description="Disordered" evidence="9">
    <location>
        <begin position="1"/>
        <end position="67"/>
    </location>
</feature>
<dbReference type="PROSITE" id="PS50011">
    <property type="entry name" value="PROTEIN_KINASE_DOM"/>
    <property type="match status" value="1"/>
</dbReference>
<evidence type="ECO:0000259" key="10">
    <source>
        <dbReference type="PROSITE" id="PS50011"/>
    </source>
</evidence>
<dbReference type="GO" id="GO:0004674">
    <property type="term" value="F:protein serine/threonine kinase activity"/>
    <property type="evidence" value="ECO:0007669"/>
    <property type="project" value="UniProtKB-KW"/>
</dbReference>
<dbReference type="EC" id="2.7.11.1" evidence="1"/>
<dbReference type="PROSITE" id="PS00107">
    <property type="entry name" value="PROTEIN_KINASE_ATP"/>
    <property type="match status" value="1"/>
</dbReference>
<sequence length="569" mass="63913">MTSDKPQKNSRRVPAGSSREKPASRPVEKQGGESSPLAHLSDSDLHADTVYQPGETPRPGNKQTESVNLVGKQLGDFKILRRLGQGGMATVYLAEQVSLKREAAIKVMHSELMSDETHVRRFEREAKAAAGLTHPNIVQVYMTGDFDGTHYIAQEYVRGVNLKEYLARNAPPDCALILKIMRQVTAALHAAAEKGIVHRDIKPENIMITSRKLIKVADFGLAQITQSDERVHLTQVGTTMGTPLYMSPEQVNGKALDQRSDIYSLGVTCYHLISGRPPFHGETALSIAVKHLNEAAPSLKNRRPDLPEELCDLVHRMMEKDPDKRPANASALMQEIRKIPEQPATSVKRDWRSWLPFQGNQGLQKQLATFLLASLCLGSVAAAVGWVNRPGDPLNAPFQSPQGEAASKSVIPRDDSAMLQYFRALRMNDSINSEDGWMAVIEYYPENEIYKPLAQIRLGLLYLKSGRYQEARPIFQELADSSQPRYKTNGYAGLMALESLAQNYKESMNYWDGQVWNHLEDLDEELRAISRLAMERNQKADKNSTKEDYDRLRREFEKFDVEPEPQFGS</sequence>
<dbReference type="RefSeq" id="WP_145457379.1">
    <property type="nucleotide sequence ID" value="NZ_CP036317.1"/>
</dbReference>
<accession>A0A518FSK9</accession>
<evidence type="ECO:0000256" key="2">
    <source>
        <dbReference type="ARBA" id="ARBA00022527"/>
    </source>
</evidence>
<name>A0A518FSK9_9PLAN</name>
<dbReference type="Gene3D" id="1.10.510.10">
    <property type="entry name" value="Transferase(Phosphotransferase) domain 1"/>
    <property type="match status" value="1"/>
</dbReference>
<dbReference type="Gene3D" id="3.30.200.20">
    <property type="entry name" value="Phosphorylase Kinase, domain 1"/>
    <property type="match status" value="1"/>
</dbReference>
<keyword evidence="5 11" id="KW-0418">Kinase</keyword>
<keyword evidence="3 11" id="KW-0808">Transferase</keyword>
<dbReference type="GO" id="GO:0005524">
    <property type="term" value="F:ATP binding"/>
    <property type="evidence" value="ECO:0007669"/>
    <property type="project" value="UniProtKB-UniRule"/>
</dbReference>
<evidence type="ECO:0000313" key="12">
    <source>
        <dbReference type="Proteomes" id="UP000320839"/>
    </source>
</evidence>
<feature type="binding site" evidence="7">
    <location>
        <position position="106"/>
    </location>
    <ligand>
        <name>ATP</name>
        <dbReference type="ChEBI" id="CHEBI:30616"/>
    </ligand>
</feature>
<keyword evidence="4 7" id="KW-0547">Nucleotide-binding</keyword>
<keyword evidence="6 7" id="KW-0067">ATP-binding</keyword>
<protein>
    <recommendedName>
        <fullName evidence="1">non-specific serine/threonine protein kinase</fullName>
        <ecNumber evidence="1">2.7.11.1</ecNumber>
    </recommendedName>
</protein>
<dbReference type="SUPFAM" id="SSF56112">
    <property type="entry name" value="Protein kinase-like (PK-like)"/>
    <property type="match status" value="1"/>
</dbReference>
<dbReference type="EMBL" id="CP036317">
    <property type="protein sequence ID" value="QDV19336.1"/>
    <property type="molecule type" value="Genomic_DNA"/>
</dbReference>
<dbReference type="AlphaFoldDB" id="A0A518FSK9"/>
<dbReference type="PANTHER" id="PTHR43289:SF6">
    <property type="entry name" value="SERINE_THREONINE-PROTEIN KINASE NEKL-3"/>
    <property type="match status" value="1"/>
</dbReference>
<dbReference type="Pfam" id="PF00069">
    <property type="entry name" value="Pkinase"/>
    <property type="match status" value="1"/>
</dbReference>
<dbReference type="InterPro" id="IPR011990">
    <property type="entry name" value="TPR-like_helical_dom_sf"/>
</dbReference>
<evidence type="ECO:0000256" key="5">
    <source>
        <dbReference type="ARBA" id="ARBA00022777"/>
    </source>
</evidence>
<reference evidence="11 12" key="1">
    <citation type="submission" date="2019-02" db="EMBL/GenBank/DDBJ databases">
        <title>Deep-cultivation of Planctomycetes and their phenomic and genomic characterization uncovers novel biology.</title>
        <authorList>
            <person name="Wiegand S."/>
            <person name="Jogler M."/>
            <person name="Boedeker C."/>
            <person name="Pinto D."/>
            <person name="Vollmers J."/>
            <person name="Rivas-Marin E."/>
            <person name="Kohn T."/>
            <person name="Peeters S.H."/>
            <person name="Heuer A."/>
            <person name="Rast P."/>
            <person name="Oberbeckmann S."/>
            <person name="Bunk B."/>
            <person name="Jeske O."/>
            <person name="Meyerdierks A."/>
            <person name="Storesund J.E."/>
            <person name="Kallscheuer N."/>
            <person name="Luecker S."/>
            <person name="Lage O.M."/>
            <person name="Pohl T."/>
            <person name="Merkel B.J."/>
            <person name="Hornburger P."/>
            <person name="Mueller R.-W."/>
            <person name="Bruemmer F."/>
            <person name="Labrenz M."/>
            <person name="Spormann A.M."/>
            <person name="Op den Camp H."/>
            <person name="Overmann J."/>
            <person name="Amann R."/>
            <person name="Jetten M.S.M."/>
            <person name="Mascher T."/>
            <person name="Medema M.H."/>
            <person name="Devos D.P."/>
            <person name="Kaster A.-K."/>
            <person name="Ovreas L."/>
            <person name="Rohde M."/>
            <person name="Galperin M.Y."/>
            <person name="Jogler C."/>
        </authorList>
    </citation>
    <scope>NUCLEOTIDE SEQUENCE [LARGE SCALE GENOMIC DNA]</scope>
    <source>
        <strain evidence="11 12">Pan153</strain>
    </source>
</reference>
<evidence type="ECO:0000256" key="1">
    <source>
        <dbReference type="ARBA" id="ARBA00012513"/>
    </source>
</evidence>
<evidence type="ECO:0000256" key="4">
    <source>
        <dbReference type="ARBA" id="ARBA00022741"/>
    </source>
</evidence>
<keyword evidence="2" id="KW-0723">Serine/threonine-protein kinase</keyword>
<evidence type="ECO:0000313" key="11">
    <source>
        <dbReference type="EMBL" id="QDV19336.1"/>
    </source>
</evidence>
<gene>
    <name evidence="11" type="primary">prkC_17</name>
    <name evidence="11" type="ORF">Pan153_40010</name>
</gene>
<proteinExistence type="predicted"/>
<dbReference type="PANTHER" id="PTHR43289">
    <property type="entry name" value="MITOGEN-ACTIVATED PROTEIN KINASE KINASE KINASE 20-RELATED"/>
    <property type="match status" value="1"/>
</dbReference>
<feature type="domain" description="Protein kinase" evidence="10">
    <location>
        <begin position="77"/>
        <end position="337"/>
    </location>
</feature>
<keyword evidence="8" id="KW-0175">Coiled coil</keyword>
<dbReference type="FunFam" id="1.10.510.10:FF:000021">
    <property type="entry name" value="Serine/threonine protein kinase"/>
    <property type="match status" value="1"/>
</dbReference>
<organism evidence="11 12">
    <name type="scientific">Gimesia panareensis</name>
    <dbReference type="NCBI Taxonomy" id="2527978"/>
    <lineage>
        <taxon>Bacteria</taxon>
        <taxon>Pseudomonadati</taxon>
        <taxon>Planctomycetota</taxon>
        <taxon>Planctomycetia</taxon>
        <taxon>Planctomycetales</taxon>
        <taxon>Planctomycetaceae</taxon>
        <taxon>Gimesia</taxon>
    </lineage>
</organism>
<dbReference type="SMART" id="SM00220">
    <property type="entry name" value="S_TKc"/>
    <property type="match status" value="1"/>
</dbReference>
<dbReference type="InterPro" id="IPR008271">
    <property type="entry name" value="Ser/Thr_kinase_AS"/>
</dbReference>
<dbReference type="InterPro" id="IPR000719">
    <property type="entry name" value="Prot_kinase_dom"/>
</dbReference>
<evidence type="ECO:0000256" key="3">
    <source>
        <dbReference type="ARBA" id="ARBA00022679"/>
    </source>
</evidence>
<dbReference type="OrthoDB" id="6111975at2"/>
<dbReference type="CDD" id="cd14014">
    <property type="entry name" value="STKc_PknB_like"/>
    <property type="match status" value="1"/>
</dbReference>
<dbReference type="InterPro" id="IPR017441">
    <property type="entry name" value="Protein_kinase_ATP_BS"/>
</dbReference>
<evidence type="ECO:0000256" key="8">
    <source>
        <dbReference type="SAM" id="Coils"/>
    </source>
</evidence>
<dbReference type="Gene3D" id="1.25.40.10">
    <property type="entry name" value="Tetratricopeptide repeat domain"/>
    <property type="match status" value="1"/>
</dbReference>
<dbReference type="InterPro" id="IPR011009">
    <property type="entry name" value="Kinase-like_dom_sf"/>
</dbReference>
<dbReference type="Proteomes" id="UP000320839">
    <property type="component" value="Chromosome"/>
</dbReference>
<dbReference type="PROSITE" id="PS00108">
    <property type="entry name" value="PROTEIN_KINASE_ST"/>
    <property type="match status" value="1"/>
</dbReference>
<feature type="coiled-coil region" evidence="8">
    <location>
        <begin position="519"/>
        <end position="562"/>
    </location>
</feature>
<feature type="compositionally biased region" description="Basic and acidic residues" evidence="9">
    <location>
        <begin position="18"/>
        <end position="31"/>
    </location>
</feature>